<dbReference type="RefSeq" id="WP_015285219.1">
    <property type="nucleotide sequence ID" value="NC_019943.1"/>
</dbReference>
<gene>
    <name evidence="2" type="ordered locus">Metfor_1213</name>
</gene>
<evidence type="ECO:0000256" key="1">
    <source>
        <dbReference type="SAM" id="Phobius"/>
    </source>
</evidence>
<reference evidence="3" key="1">
    <citation type="submission" date="2011-12" db="EMBL/GenBank/DDBJ databases">
        <title>Complete sequence of Methanoregula formicicum SMSP.</title>
        <authorList>
            <person name="Lucas S."/>
            <person name="Han J."/>
            <person name="Lapidus A."/>
            <person name="Cheng J.-F."/>
            <person name="Goodwin L."/>
            <person name="Pitluck S."/>
            <person name="Peters L."/>
            <person name="Ovchinnikova G."/>
            <person name="Teshima H."/>
            <person name="Detter J.C."/>
            <person name="Han C."/>
            <person name="Tapia R."/>
            <person name="Land M."/>
            <person name="Hauser L."/>
            <person name="Kyrpides N."/>
            <person name="Ivanova N."/>
            <person name="Pagani I."/>
            <person name="Imachi H."/>
            <person name="Tamaki H."/>
            <person name="Sekiguchi Y."/>
            <person name="Kamagata Y."/>
            <person name="Cadillo-Quiroz H."/>
            <person name="Zinder S."/>
            <person name="Liu W.-T."/>
            <person name="Woyke T."/>
        </authorList>
    </citation>
    <scope>NUCLEOTIDE SEQUENCE [LARGE SCALE GENOMIC DNA]</scope>
    <source>
        <strain evidence="3">DSM 22288 / NBRC 105244 / SMSP</strain>
    </source>
</reference>
<dbReference type="STRING" id="593750.Metfor_1213"/>
<name>L0HEQ6_METFS</name>
<dbReference type="eggNOG" id="arCOG03906">
    <property type="taxonomic scope" value="Archaea"/>
</dbReference>
<dbReference type="EMBL" id="CP003167">
    <property type="protein sequence ID" value="AGB02256.1"/>
    <property type="molecule type" value="Genomic_DNA"/>
</dbReference>
<keyword evidence="1" id="KW-0812">Transmembrane</keyword>
<organism evidence="2 3">
    <name type="scientific">Methanoregula formicica (strain DSM 22288 / NBRC 105244 / SMSP)</name>
    <dbReference type="NCBI Taxonomy" id="593750"/>
    <lineage>
        <taxon>Archaea</taxon>
        <taxon>Methanobacteriati</taxon>
        <taxon>Methanobacteriota</taxon>
        <taxon>Stenosarchaea group</taxon>
        <taxon>Methanomicrobia</taxon>
        <taxon>Methanomicrobiales</taxon>
        <taxon>Methanoregulaceae</taxon>
        <taxon>Methanoregula</taxon>
    </lineage>
</organism>
<dbReference type="KEGG" id="mfo:Metfor_1213"/>
<dbReference type="InParanoid" id="L0HEQ6"/>
<keyword evidence="3" id="KW-1185">Reference proteome</keyword>
<dbReference type="GeneID" id="14310526"/>
<accession>L0HEQ6</accession>
<dbReference type="Proteomes" id="UP000010824">
    <property type="component" value="Chromosome"/>
</dbReference>
<keyword evidence="1" id="KW-1133">Transmembrane helix</keyword>
<evidence type="ECO:0000313" key="2">
    <source>
        <dbReference type="EMBL" id="AGB02256.1"/>
    </source>
</evidence>
<sequence length="163" mass="17598" precursor="true">MQTDKKNLVVIAGLLLCGILILGFYWAGHIYGASGLKDNLPQTGSVHPSVTTQLPDTDIITVNPIPEYPAGKTIIIRGTTTLPVGQVLDIAWIKEPYHTTKCDPDMFCGSGTYSTNVTAGDVENVWSFALNTSGFTEGGYSIWVVAKNRPNSSVDASFYLRQA</sequence>
<evidence type="ECO:0000313" key="3">
    <source>
        <dbReference type="Proteomes" id="UP000010824"/>
    </source>
</evidence>
<keyword evidence="1" id="KW-0472">Membrane</keyword>
<proteinExistence type="predicted"/>
<feature type="transmembrane region" description="Helical" evidence="1">
    <location>
        <begin position="7"/>
        <end position="27"/>
    </location>
</feature>
<dbReference type="HOGENOM" id="CLU_1623459_0_0_2"/>
<reference evidence="2 3" key="2">
    <citation type="journal article" date="2014" name="Genome Announc.">
        <title>Complete Genome Sequence of Methanoregula formicica SMSPT, a Mesophilic Hydrogenotrophic Methanogen Isolated from a Methanogenic Upflow Anaerobic Sludge Blanket Reactor.</title>
        <authorList>
            <person name="Yamamoto K."/>
            <person name="Tamaki H."/>
            <person name="Cadillo-Quiroz H."/>
            <person name="Imachi H."/>
            <person name="Kyrpides N."/>
            <person name="Woyke T."/>
            <person name="Goodwin L."/>
            <person name="Zinder S.H."/>
            <person name="Kamagata Y."/>
            <person name="Liu W.T."/>
        </authorList>
    </citation>
    <scope>NUCLEOTIDE SEQUENCE [LARGE SCALE GENOMIC DNA]</scope>
    <source>
        <strain evidence="3">DSM 22288 / NBRC 105244 / SMSP</strain>
    </source>
</reference>
<dbReference type="AlphaFoldDB" id="L0HEQ6"/>
<protein>
    <submittedName>
        <fullName evidence="2">Uncharacterized protein</fullName>
    </submittedName>
</protein>